<gene>
    <name evidence="13" type="ORF">EX30DRAFT_356099</name>
</gene>
<evidence type="ECO:0000256" key="3">
    <source>
        <dbReference type="ARBA" id="ARBA00013095"/>
    </source>
</evidence>
<feature type="disulfide bond" evidence="11">
    <location>
        <begin position="40"/>
        <end position="116"/>
    </location>
</feature>
<organism evidence="13 14">
    <name type="scientific">Ascodesmis nigricans</name>
    <dbReference type="NCBI Taxonomy" id="341454"/>
    <lineage>
        <taxon>Eukaryota</taxon>
        <taxon>Fungi</taxon>
        <taxon>Dikarya</taxon>
        <taxon>Ascomycota</taxon>
        <taxon>Pezizomycotina</taxon>
        <taxon>Pezizomycetes</taxon>
        <taxon>Pezizales</taxon>
        <taxon>Ascodesmidaceae</taxon>
        <taxon>Ascodesmis</taxon>
    </lineage>
</organism>
<keyword evidence="6 12" id="KW-0732">Signal</keyword>
<dbReference type="InterPro" id="IPR029058">
    <property type="entry name" value="AB_hydrolase_fold"/>
</dbReference>
<evidence type="ECO:0000256" key="11">
    <source>
        <dbReference type="PIRSR" id="PIRSR611150-2"/>
    </source>
</evidence>
<keyword evidence="4" id="KW-0719">Serine esterase</keyword>
<evidence type="ECO:0000256" key="12">
    <source>
        <dbReference type="SAM" id="SignalP"/>
    </source>
</evidence>
<dbReference type="PANTHER" id="PTHR48250:SF3">
    <property type="entry name" value="CUTINASE 1-RELATED"/>
    <property type="match status" value="1"/>
</dbReference>
<evidence type="ECO:0000256" key="6">
    <source>
        <dbReference type="ARBA" id="ARBA00022729"/>
    </source>
</evidence>
<evidence type="ECO:0000313" key="14">
    <source>
        <dbReference type="Proteomes" id="UP000298138"/>
    </source>
</evidence>
<evidence type="ECO:0000256" key="9">
    <source>
        <dbReference type="ARBA" id="ARBA00034045"/>
    </source>
</evidence>
<name>A0A4S2MMD2_9PEZI</name>
<dbReference type="InterPro" id="IPR043579">
    <property type="entry name" value="CUTINASE_2"/>
</dbReference>
<evidence type="ECO:0000256" key="4">
    <source>
        <dbReference type="ARBA" id="ARBA00022487"/>
    </source>
</evidence>
<dbReference type="SUPFAM" id="SSF53474">
    <property type="entry name" value="alpha/beta-Hydrolases"/>
    <property type="match status" value="1"/>
</dbReference>
<dbReference type="FunFam" id="3.40.50.1820:FF:000235">
    <property type="entry name" value="Cutinase 1"/>
    <property type="match status" value="1"/>
</dbReference>
<dbReference type="Gene3D" id="3.40.50.1820">
    <property type="entry name" value="alpha/beta hydrolase"/>
    <property type="match status" value="1"/>
</dbReference>
<reference evidence="13 14" key="1">
    <citation type="submission" date="2019-04" db="EMBL/GenBank/DDBJ databases">
        <title>Comparative genomics and transcriptomics to analyze fruiting body development in filamentous ascomycetes.</title>
        <authorList>
            <consortium name="DOE Joint Genome Institute"/>
            <person name="Lutkenhaus R."/>
            <person name="Traeger S."/>
            <person name="Breuer J."/>
            <person name="Kuo A."/>
            <person name="Lipzen A."/>
            <person name="Pangilinan J."/>
            <person name="Dilworth D."/>
            <person name="Sandor L."/>
            <person name="Poggeler S."/>
            <person name="Barry K."/>
            <person name="Grigoriev I.V."/>
            <person name="Nowrousian M."/>
        </authorList>
    </citation>
    <scope>NUCLEOTIDE SEQUENCE [LARGE SCALE GENOMIC DNA]</scope>
    <source>
        <strain evidence="13 14">CBS 389.68</strain>
    </source>
</reference>
<dbReference type="GO" id="GO:0005576">
    <property type="term" value="C:extracellular region"/>
    <property type="evidence" value="ECO:0007669"/>
    <property type="project" value="UniProtKB-SubCell"/>
</dbReference>
<feature type="signal peptide" evidence="12">
    <location>
        <begin position="1"/>
        <end position="16"/>
    </location>
</feature>
<dbReference type="PRINTS" id="PR00129">
    <property type="entry name" value="CUTINASE"/>
</dbReference>
<keyword evidence="14" id="KW-1185">Reference proteome</keyword>
<feature type="disulfide bond" evidence="11">
    <location>
        <begin position="178"/>
        <end position="185"/>
    </location>
</feature>
<dbReference type="Proteomes" id="UP000298138">
    <property type="component" value="Unassembled WGS sequence"/>
</dbReference>
<dbReference type="InParanoid" id="A0A4S2MMD2"/>
<dbReference type="Pfam" id="PF01083">
    <property type="entry name" value="Cutinase"/>
    <property type="match status" value="1"/>
</dbReference>
<evidence type="ECO:0000256" key="8">
    <source>
        <dbReference type="ARBA" id="ARBA00023157"/>
    </source>
</evidence>
<comment type="subcellular location">
    <subcellularLocation>
        <location evidence="1">Secreted</location>
    </subcellularLocation>
</comment>
<evidence type="ECO:0000256" key="7">
    <source>
        <dbReference type="ARBA" id="ARBA00022801"/>
    </source>
</evidence>
<keyword evidence="5" id="KW-0964">Secreted</keyword>
<comment type="similarity">
    <text evidence="2">Belongs to the cutinase family.</text>
</comment>
<dbReference type="PROSITE" id="PS00931">
    <property type="entry name" value="CUTINASE_2"/>
    <property type="match status" value="1"/>
</dbReference>
<dbReference type="PANTHER" id="PTHR48250">
    <property type="entry name" value="CUTINASE 2-RELATED"/>
    <property type="match status" value="1"/>
</dbReference>
<dbReference type="OrthoDB" id="3225429at2759"/>
<dbReference type="STRING" id="341454.A0A4S2MMD2"/>
<feature type="active site" description="Proton donor/acceptor" evidence="10">
    <location>
        <position position="195"/>
    </location>
</feature>
<feature type="active site" description="Nucleophile" evidence="10">
    <location>
        <position position="127"/>
    </location>
</feature>
<evidence type="ECO:0000256" key="1">
    <source>
        <dbReference type="ARBA" id="ARBA00004613"/>
    </source>
</evidence>
<accession>A0A4S2MMD2</accession>
<keyword evidence="8 11" id="KW-1015">Disulfide bond</keyword>
<dbReference type="EMBL" id="ML220144">
    <property type="protein sequence ID" value="TGZ78163.1"/>
    <property type="molecule type" value="Genomic_DNA"/>
</dbReference>
<dbReference type="SMART" id="SM01110">
    <property type="entry name" value="Cutinase"/>
    <property type="match status" value="1"/>
</dbReference>
<dbReference type="InterPro" id="IPR011150">
    <property type="entry name" value="Cutinase_monf"/>
</dbReference>
<dbReference type="AlphaFoldDB" id="A0A4S2MMD2"/>
<sequence length="213" mass="22554">MKFLTALTFLVAGALAAPTDLEARQIGGSDTSNDFLESGCKGYVMIYARASSESGNIGSSLGPDLRTRLRIRYPGNFAMQGIDYPAALADNFLPRGTTAQAISDTVNMITRVANDCPNAKIFAGGYSQGTAVIAAAVEDLPSAIRNRVNAIVLFGYTKNKQNNEGVPNYPSNKLKIYCNFGDLVCTGSLVITAAHFTYGSDVSNAVSFLASKV</sequence>
<dbReference type="GO" id="GO:0016052">
    <property type="term" value="P:carbohydrate catabolic process"/>
    <property type="evidence" value="ECO:0007669"/>
    <property type="project" value="TreeGrafter"/>
</dbReference>
<dbReference type="InterPro" id="IPR000675">
    <property type="entry name" value="Cutinase/axe"/>
</dbReference>
<keyword evidence="7" id="KW-0378">Hydrolase</keyword>
<evidence type="ECO:0000256" key="10">
    <source>
        <dbReference type="PIRSR" id="PIRSR611150-1"/>
    </source>
</evidence>
<dbReference type="EC" id="3.1.1.74" evidence="3"/>
<evidence type="ECO:0000256" key="5">
    <source>
        <dbReference type="ARBA" id="ARBA00022525"/>
    </source>
</evidence>
<feature type="active site" evidence="10">
    <location>
        <position position="182"/>
    </location>
</feature>
<dbReference type="GO" id="GO:0050525">
    <property type="term" value="F:cutinase activity"/>
    <property type="evidence" value="ECO:0007669"/>
    <property type="project" value="UniProtKB-EC"/>
</dbReference>
<protein>
    <recommendedName>
        <fullName evidence="3">cutinase</fullName>
        <ecNumber evidence="3">3.1.1.74</ecNumber>
    </recommendedName>
</protein>
<evidence type="ECO:0000256" key="2">
    <source>
        <dbReference type="ARBA" id="ARBA00007534"/>
    </source>
</evidence>
<evidence type="ECO:0000313" key="13">
    <source>
        <dbReference type="EMBL" id="TGZ78163.1"/>
    </source>
</evidence>
<comment type="catalytic activity">
    <reaction evidence="9">
        <text>cutin + H2O = cutin monomers.</text>
        <dbReference type="EC" id="3.1.1.74"/>
    </reaction>
</comment>
<proteinExistence type="inferred from homology"/>
<feature type="chain" id="PRO_5020588836" description="cutinase" evidence="12">
    <location>
        <begin position="17"/>
        <end position="213"/>
    </location>
</feature>